<keyword evidence="1" id="KW-0812">Transmembrane</keyword>
<reference evidence="3" key="1">
    <citation type="journal article" date="2019" name="J. Bacteriol.">
        <title>A Mutagenic Screen Identifies a TonB-Dependent Receptor Required for the Lanthanide Metal Switch in the Type I Methanotroph 'Methylotuvimicrobium buryatense' 5GB1C.</title>
        <authorList>
            <person name="Groom J.D."/>
            <person name="Ford S.M."/>
            <person name="Pesesky M.W."/>
            <person name="Lidstrom M.E."/>
        </authorList>
    </citation>
    <scope>NUCLEOTIDE SEQUENCE [LARGE SCALE GENOMIC DNA]</scope>
    <source>
        <strain evidence="3">5GB1C</strain>
    </source>
</reference>
<dbReference type="RefSeq" id="WP_017841258.1">
    <property type="nucleotide sequence ID" value="NZ_CP035467.1"/>
</dbReference>
<feature type="transmembrane region" description="Helical" evidence="1">
    <location>
        <begin position="51"/>
        <end position="74"/>
    </location>
</feature>
<evidence type="ECO:0000313" key="2">
    <source>
        <dbReference type="EMBL" id="QCW81023.1"/>
    </source>
</evidence>
<dbReference type="STRING" id="675511.GCA_000341735_02761"/>
<dbReference type="EMBL" id="CP035467">
    <property type="protein sequence ID" value="QCW81023.1"/>
    <property type="molecule type" value="Genomic_DNA"/>
</dbReference>
<dbReference type="Proteomes" id="UP000305881">
    <property type="component" value="Chromosome"/>
</dbReference>
<feature type="transmembrane region" description="Helical" evidence="1">
    <location>
        <begin position="81"/>
        <end position="105"/>
    </location>
</feature>
<keyword evidence="1" id="KW-0472">Membrane</keyword>
<evidence type="ECO:0000256" key="1">
    <source>
        <dbReference type="SAM" id="Phobius"/>
    </source>
</evidence>
<organism evidence="2 3">
    <name type="scientific">Methylotuvimicrobium buryatense</name>
    <name type="common">Methylomicrobium buryatense</name>
    <dbReference type="NCBI Taxonomy" id="95641"/>
    <lineage>
        <taxon>Bacteria</taxon>
        <taxon>Pseudomonadati</taxon>
        <taxon>Pseudomonadota</taxon>
        <taxon>Gammaproteobacteria</taxon>
        <taxon>Methylococcales</taxon>
        <taxon>Methylococcaceae</taxon>
        <taxon>Methylotuvimicrobium</taxon>
    </lineage>
</organism>
<sequence length="156" mass="15759">MKKYITPLISLTLGIFLIIIGINMSKAQNMWDEKKTDQIIKPGTKVRNAAIGAGVGAVGGGVTATIVGGIGIVVAGTGVGLPAGIGLISLAAGLGAGAGAVAGAATGDTTSVDTVTTTITHVAPVYETWQWGVVLAIGFFLLIYSVYKISRFKVSP</sequence>
<proteinExistence type="predicted"/>
<protein>
    <submittedName>
        <fullName evidence="2">Uncharacterized protein</fullName>
    </submittedName>
</protein>
<evidence type="ECO:0000313" key="3">
    <source>
        <dbReference type="Proteomes" id="UP000305881"/>
    </source>
</evidence>
<keyword evidence="3" id="KW-1185">Reference proteome</keyword>
<name>A0A4P9UL04_METBY</name>
<gene>
    <name evidence="2" type="ORF">EQU24_01205</name>
</gene>
<dbReference type="KEGG" id="mbur:EQU24_01205"/>
<dbReference type="AlphaFoldDB" id="A0A4P9UL04"/>
<keyword evidence="1" id="KW-1133">Transmembrane helix</keyword>
<feature type="transmembrane region" description="Helical" evidence="1">
    <location>
        <begin position="129"/>
        <end position="147"/>
    </location>
</feature>
<accession>A0A4P9UL04</accession>